<keyword evidence="3" id="KW-1185">Reference proteome</keyword>
<sequence>MKPVSALATSLALLASSASSASAFRVFDNTAYTNTSIGYGSSNINWIPNYVCSPLLAGGSLPSEAVWKATVQQWITYPGYPLVLDCEQLYFNDNNAATADTTLLWLSTLQTWAAQVLPSGSVVGWYGLVGNTNAGLYDHYRTLIANHTPTAFFPSAYTFTDSFATWKSSLTAVVATAHAINSSVPIVPYTWPQYHGNYSFFPVDLWNQQLNYLASQSATLAGFIVWGGKNHAVCGDACQATAGQQPWLNATRSFLSTLYGVYNGLPTLSGGQLFSGL</sequence>
<evidence type="ECO:0000313" key="2">
    <source>
        <dbReference type="EMBL" id="CAK7224374.1"/>
    </source>
</evidence>
<feature type="signal peptide" evidence="1">
    <location>
        <begin position="1"/>
        <end position="23"/>
    </location>
</feature>
<dbReference type="InterPro" id="IPR013785">
    <property type="entry name" value="Aldolase_TIM"/>
</dbReference>
<proteinExistence type="predicted"/>
<evidence type="ECO:0000313" key="3">
    <source>
        <dbReference type="Proteomes" id="UP001642406"/>
    </source>
</evidence>
<accession>A0ABP0BXH0</accession>
<dbReference type="EMBL" id="CAWUHC010000048">
    <property type="protein sequence ID" value="CAK7224374.1"/>
    <property type="molecule type" value="Genomic_DNA"/>
</dbReference>
<evidence type="ECO:0000256" key="1">
    <source>
        <dbReference type="SAM" id="SignalP"/>
    </source>
</evidence>
<dbReference type="Gene3D" id="3.20.20.70">
    <property type="entry name" value="Aldolase class I"/>
    <property type="match status" value="1"/>
</dbReference>
<keyword evidence="1" id="KW-0732">Signal</keyword>
<name>A0ABP0BXH0_9PEZI</name>
<reference evidence="2 3" key="1">
    <citation type="submission" date="2024-01" db="EMBL/GenBank/DDBJ databases">
        <authorList>
            <person name="Allen C."/>
            <person name="Tagirdzhanova G."/>
        </authorList>
    </citation>
    <scope>NUCLEOTIDE SEQUENCE [LARGE SCALE GENOMIC DNA]</scope>
</reference>
<dbReference type="Proteomes" id="UP001642406">
    <property type="component" value="Unassembled WGS sequence"/>
</dbReference>
<feature type="chain" id="PRO_5046139581" evidence="1">
    <location>
        <begin position="24"/>
        <end position="277"/>
    </location>
</feature>
<protein>
    <submittedName>
        <fullName evidence="2">Uncharacterized protein</fullName>
    </submittedName>
</protein>
<gene>
    <name evidence="2" type="ORF">SBRCBS47491_005527</name>
</gene>
<comment type="caution">
    <text evidence="2">The sequence shown here is derived from an EMBL/GenBank/DDBJ whole genome shotgun (WGS) entry which is preliminary data.</text>
</comment>
<organism evidence="2 3">
    <name type="scientific">Sporothrix bragantina</name>
    <dbReference type="NCBI Taxonomy" id="671064"/>
    <lineage>
        <taxon>Eukaryota</taxon>
        <taxon>Fungi</taxon>
        <taxon>Dikarya</taxon>
        <taxon>Ascomycota</taxon>
        <taxon>Pezizomycotina</taxon>
        <taxon>Sordariomycetes</taxon>
        <taxon>Sordariomycetidae</taxon>
        <taxon>Ophiostomatales</taxon>
        <taxon>Ophiostomataceae</taxon>
        <taxon>Sporothrix</taxon>
    </lineage>
</organism>